<gene>
    <name evidence="1" type="ORF">TMES_10955</name>
</gene>
<keyword evidence="2" id="KW-1185">Reference proteome</keyword>
<evidence type="ECO:0000313" key="2">
    <source>
        <dbReference type="Proteomes" id="UP000193391"/>
    </source>
</evidence>
<dbReference type="AlphaFoldDB" id="A0A1Y2L0K3"/>
<dbReference type="STRING" id="1293891.TMES_10955"/>
<dbReference type="EMBL" id="JFKA01000004">
    <property type="protein sequence ID" value="OSQ38371.1"/>
    <property type="molecule type" value="Genomic_DNA"/>
</dbReference>
<name>A0A1Y2L0K3_9PROT</name>
<dbReference type="OrthoDB" id="7322153at2"/>
<evidence type="ECO:0000313" key="1">
    <source>
        <dbReference type="EMBL" id="OSQ38371.1"/>
    </source>
</evidence>
<protein>
    <recommendedName>
        <fullName evidence="3">Glycosyl transferase family 1 domain-containing protein</fullName>
    </recommendedName>
</protein>
<reference evidence="1 2" key="1">
    <citation type="submission" date="2014-03" db="EMBL/GenBank/DDBJ databases">
        <title>The draft genome sequence of Thalassospira mesophila JCM 18969.</title>
        <authorList>
            <person name="Lai Q."/>
            <person name="Shao Z."/>
        </authorList>
    </citation>
    <scope>NUCLEOTIDE SEQUENCE [LARGE SCALE GENOMIC DNA]</scope>
    <source>
        <strain evidence="1 2">JCM 18969</strain>
    </source>
</reference>
<proteinExistence type="predicted"/>
<dbReference type="Pfam" id="PF13692">
    <property type="entry name" value="Glyco_trans_1_4"/>
    <property type="match status" value="1"/>
</dbReference>
<sequence length="348" mass="37879">MKILMLDRSIGFEPDDVTARPLGARQRGFIALAEAFVARGHDVVARRSSGAYVTHNGVRWGLLDDGAPAFGDALPDRILAWRDPLLLDNRPVAEDGLRWLWYDGDVLRLDQNDARMALLSSLARLVFTDPRQREHYHNDLGFIPRMIAPGACPAFVAAGNNHIAVDTREPVAISVAGWKDGIDALIRVWCDEMPVKPANARFEIYSAALSNALAGLDSPVPDVLVNLVRDAMSDGVRICMPLAENEMAEKIATARVFMHHGTTKTTRDHAGTWLCDALAAGTPVVSFGGVAEARVDNGRNGYIVPDDAAYGNLVAQMLGDDAFFAGQSEAARNGRREWLNVAADLEKI</sequence>
<dbReference type="Proteomes" id="UP000193391">
    <property type="component" value="Unassembled WGS sequence"/>
</dbReference>
<organism evidence="1 2">
    <name type="scientific">Thalassospira mesophila</name>
    <dbReference type="NCBI Taxonomy" id="1293891"/>
    <lineage>
        <taxon>Bacteria</taxon>
        <taxon>Pseudomonadati</taxon>
        <taxon>Pseudomonadota</taxon>
        <taxon>Alphaproteobacteria</taxon>
        <taxon>Rhodospirillales</taxon>
        <taxon>Thalassospiraceae</taxon>
        <taxon>Thalassospira</taxon>
    </lineage>
</organism>
<evidence type="ECO:0008006" key="3">
    <source>
        <dbReference type="Google" id="ProtNLM"/>
    </source>
</evidence>
<accession>A0A1Y2L0K3</accession>
<dbReference type="Gene3D" id="3.40.50.2000">
    <property type="entry name" value="Glycogen Phosphorylase B"/>
    <property type="match status" value="1"/>
</dbReference>
<dbReference type="SUPFAM" id="SSF53756">
    <property type="entry name" value="UDP-Glycosyltransferase/glycogen phosphorylase"/>
    <property type="match status" value="1"/>
</dbReference>
<comment type="caution">
    <text evidence="1">The sequence shown here is derived from an EMBL/GenBank/DDBJ whole genome shotgun (WGS) entry which is preliminary data.</text>
</comment>